<dbReference type="Gene3D" id="3.40.50.620">
    <property type="entry name" value="HUPs"/>
    <property type="match status" value="1"/>
</dbReference>
<evidence type="ECO:0000313" key="4">
    <source>
        <dbReference type="EMBL" id="OGG73969.1"/>
    </source>
</evidence>
<proteinExistence type="inferred from homology"/>
<evidence type="ECO:0000256" key="2">
    <source>
        <dbReference type="ARBA" id="ARBA00023134"/>
    </source>
</evidence>
<dbReference type="GO" id="GO:0015937">
    <property type="term" value="P:coenzyme A biosynthetic process"/>
    <property type="evidence" value="ECO:0007669"/>
    <property type="project" value="InterPro"/>
</dbReference>
<dbReference type="EMBL" id="MFMA01000018">
    <property type="protein sequence ID" value="OGG73969.1"/>
    <property type="molecule type" value="Genomic_DNA"/>
</dbReference>
<reference evidence="4 5" key="1">
    <citation type="journal article" date="2016" name="Nat. Commun.">
        <title>Thousands of microbial genomes shed light on interconnected biogeochemical processes in an aquifer system.</title>
        <authorList>
            <person name="Anantharaman K."/>
            <person name="Brown C.T."/>
            <person name="Hug L.A."/>
            <person name="Sharon I."/>
            <person name="Castelle C.J."/>
            <person name="Probst A.J."/>
            <person name="Thomas B.C."/>
            <person name="Singh A."/>
            <person name="Wilkins M.J."/>
            <person name="Karaoz U."/>
            <person name="Brodie E.L."/>
            <person name="Williams K.H."/>
            <person name="Hubbard S.S."/>
            <person name="Banfield J.F."/>
        </authorList>
    </citation>
    <scope>NUCLEOTIDE SEQUENCE [LARGE SCALE GENOMIC DNA]</scope>
</reference>
<dbReference type="Proteomes" id="UP000178427">
    <property type="component" value="Unassembled WGS sequence"/>
</dbReference>
<organism evidence="4 5">
    <name type="scientific">Candidatus Kaiserbacteria bacterium RIFCSPLOWO2_01_FULL_54_20</name>
    <dbReference type="NCBI Taxonomy" id="1798513"/>
    <lineage>
        <taxon>Bacteria</taxon>
        <taxon>Candidatus Kaiseribacteriota</taxon>
    </lineage>
</organism>
<dbReference type="NCBIfam" id="TIGR00125">
    <property type="entry name" value="cyt_tran_rel"/>
    <property type="match status" value="1"/>
</dbReference>
<sequence>MRACGTRDCTANCGCRKLEIRVRIPAGPLFHKKRRLSELKKFRFACTGGTFDRLHKGHDALLNKAFAISEKVLVGLTSDVMVKRTKQFYENAKPYAQRRKELLAFLEKRGWLLRAKIVVLNDVSGPTVEKGNKFDCIVTSRKTLAGAKEINKRRRKNALKPLPVVMVRIVESEDSKAISSTRVRKGQIDRAGHVYERAFSKTLYTTPEVIRFFKKPFGKLVPAAKASSELRKLKPFKTIVVGDETAKIFENKGIYASVVVVDGKIRRRKTSFFPSNRFDKTMRIANKHGTVAKRAAKAIENAVEVKNHDRVLVRIRGEEDLLTLPAVLFAPLESVVCYGQPGKGMVLVKVTEEKKRQ</sequence>
<gene>
    <name evidence="4" type="ORF">A3A40_03045</name>
</gene>
<dbReference type="Pfam" id="PF04019">
    <property type="entry name" value="DUF359"/>
    <property type="match status" value="1"/>
</dbReference>
<dbReference type="PANTHER" id="PTHR40732">
    <property type="entry name" value="UPF0218 PROTEIN TK1697"/>
    <property type="match status" value="1"/>
</dbReference>
<dbReference type="SUPFAM" id="SSF52374">
    <property type="entry name" value="Nucleotidylyl transferase"/>
    <property type="match status" value="1"/>
</dbReference>
<dbReference type="HAMAP" id="MF_00590">
    <property type="entry name" value="Dephospho_CoA_kinase_GTP_dep"/>
    <property type="match status" value="1"/>
</dbReference>
<comment type="caution">
    <text evidence="4">The sequence shown here is derived from an EMBL/GenBank/DDBJ whole genome shotgun (WGS) entry which is preliminary data.</text>
</comment>
<dbReference type="AlphaFoldDB" id="A0A1F6EJZ8"/>
<feature type="domain" description="Cytidyltransferase-like" evidence="3">
    <location>
        <begin position="47"/>
        <end position="185"/>
    </location>
</feature>
<dbReference type="InterPro" id="IPR007164">
    <property type="entry name" value="GTP-dep_dephospho-CoA_kin"/>
</dbReference>
<feature type="non-terminal residue" evidence="4">
    <location>
        <position position="357"/>
    </location>
</feature>
<dbReference type="InterPro" id="IPR004821">
    <property type="entry name" value="Cyt_trans-like"/>
</dbReference>
<dbReference type="Pfam" id="PF01467">
    <property type="entry name" value="CTP_transf_like"/>
    <property type="match status" value="1"/>
</dbReference>
<dbReference type="NCBIfam" id="NF001985">
    <property type="entry name" value="PRK00777.1"/>
    <property type="match status" value="1"/>
</dbReference>
<evidence type="ECO:0000256" key="1">
    <source>
        <dbReference type="ARBA" id="ARBA00022741"/>
    </source>
</evidence>
<evidence type="ECO:0000313" key="5">
    <source>
        <dbReference type="Proteomes" id="UP000178427"/>
    </source>
</evidence>
<keyword evidence="1" id="KW-0547">Nucleotide-binding</keyword>
<protein>
    <recommendedName>
        <fullName evidence="3">Cytidyltransferase-like domain-containing protein</fullName>
    </recommendedName>
</protein>
<accession>A0A1F6EJZ8</accession>
<dbReference type="STRING" id="1798513.A3A40_03045"/>
<name>A0A1F6EJZ8_9BACT</name>
<evidence type="ECO:0000259" key="3">
    <source>
        <dbReference type="Pfam" id="PF01467"/>
    </source>
</evidence>
<dbReference type="PANTHER" id="PTHR40732:SF1">
    <property type="entry name" value="GTP-DEPENDENT DEPHOSPHO-COA KINASE"/>
    <property type="match status" value="1"/>
</dbReference>
<dbReference type="GO" id="GO:0016301">
    <property type="term" value="F:kinase activity"/>
    <property type="evidence" value="ECO:0007669"/>
    <property type="project" value="InterPro"/>
</dbReference>
<dbReference type="GO" id="GO:0005525">
    <property type="term" value="F:GTP binding"/>
    <property type="evidence" value="ECO:0007669"/>
    <property type="project" value="UniProtKB-KW"/>
</dbReference>
<dbReference type="InterPro" id="IPR014729">
    <property type="entry name" value="Rossmann-like_a/b/a_fold"/>
</dbReference>
<keyword evidence="2" id="KW-0342">GTP-binding</keyword>